<dbReference type="PRINTS" id="PR00503">
    <property type="entry name" value="BROMODOMAIN"/>
</dbReference>
<dbReference type="Gene3D" id="1.10.20.10">
    <property type="entry name" value="Histone, subunit A"/>
    <property type="match status" value="1"/>
</dbReference>
<reference evidence="11 12" key="1">
    <citation type="journal article" date="2011" name="Proc. Natl. Acad. Sci. U.S.A.">
        <title>Comparative genomics of xylose-fermenting fungi for enhanced biofuel production.</title>
        <authorList>
            <person name="Wohlbach D.J."/>
            <person name="Kuo A."/>
            <person name="Sato T.K."/>
            <person name="Potts K.M."/>
            <person name="Salamov A.A."/>
            <person name="LaButti K.M."/>
            <person name="Sun H."/>
            <person name="Clum A."/>
            <person name="Pangilinan J.L."/>
            <person name="Lindquist E.A."/>
            <person name="Lucas S."/>
            <person name="Lapidus A."/>
            <person name="Jin M."/>
            <person name="Gunawan C."/>
            <person name="Balan V."/>
            <person name="Dale B.E."/>
            <person name="Jeffries T.W."/>
            <person name="Zinkel R."/>
            <person name="Barry K.W."/>
            <person name="Grigoriev I.V."/>
            <person name="Gasch A.P."/>
        </authorList>
    </citation>
    <scope>NUCLEOTIDE SEQUENCE [LARGE SCALE GENOMIC DNA]</scope>
    <source>
        <strain evidence="11">ATCC 10573</strain>
        <strain evidence="12">ATCC 10573 / BCRC 21748 / CBS 615 / JCM 9827 / NBRC 10315 / NRRL Y-1498 / VKM Y-70</strain>
    </source>
</reference>
<dbReference type="Gene3D" id="1.20.920.10">
    <property type="entry name" value="Bromodomain-like"/>
    <property type="match status" value="1"/>
</dbReference>
<dbReference type="FunFam" id="1.20.920.10:FF:000032">
    <property type="entry name" value="Transcriptional activator spt7"/>
    <property type="match status" value="1"/>
</dbReference>
<dbReference type="HOGENOM" id="CLU_006198_0_1_1"/>
<dbReference type="CDD" id="cd05510">
    <property type="entry name" value="Bromo_SPT7_like"/>
    <property type="match status" value="1"/>
</dbReference>
<dbReference type="InterPro" id="IPR001487">
    <property type="entry name" value="Bromodomain"/>
</dbReference>
<evidence type="ECO:0000256" key="6">
    <source>
        <dbReference type="ARBA" id="ARBA00023242"/>
    </source>
</evidence>
<dbReference type="SMART" id="SM00297">
    <property type="entry name" value="BROMO"/>
    <property type="match status" value="1"/>
</dbReference>
<organism evidence="12">
    <name type="scientific">Candida tenuis (strain ATCC 10573 / BCRC 21748 / CBS 615 / JCM 9827 / NBRC 10315 / NRRL Y-1498 / VKM Y-70)</name>
    <name type="common">Yeast</name>
    <name type="synonym">Yamadazyma tenuis</name>
    <dbReference type="NCBI Taxonomy" id="590646"/>
    <lineage>
        <taxon>Eukaryota</taxon>
        <taxon>Fungi</taxon>
        <taxon>Dikarya</taxon>
        <taxon>Ascomycota</taxon>
        <taxon>Saccharomycotina</taxon>
        <taxon>Pichiomycetes</taxon>
        <taxon>Debaryomycetaceae</taxon>
        <taxon>Yamadazyma</taxon>
    </lineage>
</organism>
<dbReference type="InterPro" id="IPR037782">
    <property type="entry name" value="Spt7"/>
</dbReference>
<dbReference type="Pfam" id="PF00439">
    <property type="entry name" value="Bromodomain"/>
    <property type="match status" value="1"/>
</dbReference>
<gene>
    <name evidence="11" type="ORF">CANTEDRAFT_117718</name>
</gene>
<evidence type="ECO:0000313" key="12">
    <source>
        <dbReference type="Proteomes" id="UP000000707"/>
    </source>
</evidence>
<dbReference type="PANTHER" id="PTHR47343:SF1">
    <property type="entry name" value="TRANSCRIPTIONAL ACTIVATOR SPT7"/>
    <property type="match status" value="1"/>
</dbReference>
<feature type="compositionally biased region" description="Basic and acidic residues" evidence="9">
    <location>
        <begin position="492"/>
        <end position="502"/>
    </location>
</feature>
<feature type="compositionally biased region" description="Acidic residues" evidence="9">
    <location>
        <begin position="222"/>
        <end position="236"/>
    </location>
</feature>
<feature type="region of interest" description="Disordered" evidence="9">
    <location>
        <begin position="216"/>
        <end position="236"/>
    </location>
</feature>
<feature type="compositionally biased region" description="Polar residues" evidence="9">
    <location>
        <begin position="179"/>
        <end position="189"/>
    </location>
</feature>
<evidence type="ECO:0000256" key="2">
    <source>
        <dbReference type="ARBA" id="ARBA00022553"/>
    </source>
</evidence>
<dbReference type="AlphaFoldDB" id="G3AWU2"/>
<dbReference type="Pfam" id="PF07524">
    <property type="entry name" value="Bromo_TP"/>
    <property type="match status" value="1"/>
</dbReference>
<dbReference type="eggNOG" id="KOG1472">
    <property type="taxonomic scope" value="Eukaryota"/>
</dbReference>
<evidence type="ECO:0000256" key="8">
    <source>
        <dbReference type="PROSITE-ProRule" id="PRU00035"/>
    </source>
</evidence>
<dbReference type="InterPro" id="IPR036427">
    <property type="entry name" value="Bromodomain-like_sf"/>
</dbReference>
<keyword evidence="5" id="KW-0804">Transcription</keyword>
<evidence type="ECO:0000256" key="1">
    <source>
        <dbReference type="ARBA" id="ARBA00004123"/>
    </source>
</evidence>
<dbReference type="STRING" id="590646.G3AWU2"/>
<feature type="compositionally biased region" description="Basic and acidic residues" evidence="9">
    <location>
        <begin position="142"/>
        <end position="160"/>
    </location>
</feature>
<name>G3AWU2_CANTC</name>
<evidence type="ECO:0000313" key="11">
    <source>
        <dbReference type="EMBL" id="EGV66889.1"/>
    </source>
</evidence>
<dbReference type="OrthoDB" id="21449at2759"/>
<feature type="compositionally biased region" description="Basic and acidic residues" evidence="9">
    <location>
        <begin position="269"/>
        <end position="281"/>
    </location>
</feature>
<keyword evidence="4 8" id="KW-0103">Bromodomain</keyword>
<dbReference type="SUPFAM" id="SSF47370">
    <property type="entry name" value="Bromodomain"/>
    <property type="match status" value="1"/>
</dbReference>
<dbReference type="GO" id="GO:0046695">
    <property type="term" value="C:SLIK (SAGA-like) complex"/>
    <property type="evidence" value="ECO:0007669"/>
    <property type="project" value="InterPro"/>
</dbReference>
<dbReference type="Proteomes" id="UP000000707">
    <property type="component" value="Unassembled WGS sequence"/>
</dbReference>
<evidence type="ECO:0000256" key="3">
    <source>
        <dbReference type="ARBA" id="ARBA00023015"/>
    </source>
</evidence>
<evidence type="ECO:0000256" key="9">
    <source>
        <dbReference type="SAM" id="MobiDB-lite"/>
    </source>
</evidence>
<evidence type="ECO:0000256" key="4">
    <source>
        <dbReference type="ARBA" id="ARBA00023117"/>
    </source>
</evidence>
<feature type="domain" description="Bromo" evidence="10">
    <location>
        <begin position="366"/>
        <end position="436"/>
    </location>
</feature>
<keyword evidence="3" id="KW-0805">Transcription regulation</keyword>
<feature type="region of interest" description="Disordered" evidence="9">
    <location>
        <begin position="141"/>
        <end position="189"/>
    </location>
</feature>
<protein>
    <recommendedName>
        <fullName evidence="7">SAGA complex subunit Spt7</fullName>
    </recommendedName>
</protein>
<keyword evidence="2" id="KW-0597">Phosphoprotein</keyword>
<dbReference type="InterPro" id="IPR006565">
    <property type="entry name" value="BTP"/>
</dbReference>
<dbReference type="EMBL" id="GL996510">
    <property type="protein sequence ID" value="EGV66890.1"/>
    <property type="molecule type" value="Genomic_DNA"/>
</dbReference>
<feature type="compositionally biased region" description="Low complexity" evidence="9">
    <location>
        <begin position="536"/>
        <end position="545"/>
    </location>
</feature>
<feature type="compositionally biased region" description="Basic residues" evidence="9">
    <location>
        <begin position="482"/>
        <end position="491"/>
    </location>
</feature>
<evidence type="ECO:0000256" key="7">
    <source>
        <dbReference type="ARBA" id="ARBA00093633"/>
    </source>
</evidence>
<dbReference type="GO" id="GO:0005634">
    <property type="term" value="C:nucleus"/>
    <property type="evidence" value="ECO:0007669"/>
    <property type="project" value="UniProtKB-SubCell"/>
</dbReference>
<evidence type="ECO:0000259" key="10">
    <source>
        <dbReference type="PROSITE" id="PS50014"/>
    </source>
</evidence>
<dbReference type="GO" id="GO:0005198">
    <property type="term" value="F:structural molecule activity"/>
    <property type="evidence" value="ECO:0007669"/>
    <property type="project" value="TreeGrafter"/>
</dbReference>
<dbReference type="InterPro" id="IPR009072">
    <property type="entry name" value="Histone-fold"/>
</dbReference>
<dbReference type="GO" id="GO:0006325">
    <property type="term" value="P:chromatin organization"/>
    <property type="evidence" value="ECO:0007669"/>
    <property type="project" value="UniProtKB-ARBA"/>
</dbReference>
<keyword evidence="12" id="KW-1185">Reference proteome</keyword>
<feature type="region of interest" description="Disordered" evidence="9">
    <location>
        <begin position="469"/>
        <end position="576"/>
    </location>
</feature>
<feature type="region of interest" description="Disordered" evidence="9">
    <location>
        <begin position="269"/>
        <end position="293"/>
    </location>
</feature>
<dbReference type="EMBL" id="GL996510">
    <property type="protein sequence ID" value="EGV66889.1"/>
    <property type="molecule type" value="Genomic_DNA"/>
</dbReference>
<dbReference type="GO" id="GO:0006357">
    <property type="term" value="P:regulation of transcription by RNA polymerase II"/>
    <property type="evidence" value="ECO:0007669"/>
    <property type="project" value="UniProtKB-ARBA"/>
</dbReference>
<comment type="subcellular location">
    <subcellularLocation>
        <location evidence="1">Nucleus</location>
    </subcellularLocation>
</comment>
<feature type="compositionally biased region" description="Acidic residues" evidence="9">
    <location>
        <begin position="161"/>
        <end position="176"/>
    </location>
</feature>
<feature type="compositionally biased region" description="Polar residues" evidence="9">
    <location>
        <begin position="282"/>
        <end position="293"/>
    </location>
</feature>
<accession>G3AWU2</accession>
<sequence>MDKLVSFQVNDTRKLFKLSKKLNETKFFKNFLNESQSKLLSYLIGLDNFTIWGNFIEGNVYFKVSSTSEPNDSSHLNDDIDVDIDIEDGSRTAKRMASHIRYLLYEKAIDFYYFSKNLDESSNAIDEVNDDYDLLDSLNTESRADASNEQQKEVEKPVVREEDDDYDDDDDDDDGEAQAQDNESSKMNVDTDNENIQFNEENQLILEVPSSIFAKDEQTSESAEDQQESNSENLEDQENLIKEFNKVYHNFEYDRETLIKRRRLEKSDMKLEKTSAPENKNDQSTTYSNSNDSGSGIEFAFATGSSLKHLLGTIQAKRDQIPLNDYELRTLFMDVKKNRGKWANDDRVGQEELYDACEKVILELRSYTEHSTPFLNKVSKREAPNYGLIIKTPMDLNTVMKKLKNLQYNSKQEFVDDIMLIWSNCLLYNSDPKHFLRAHAIAMQKKSLKLIPHIPNIVIKLRSEIERDEEKDDINNDTSKGKSSKKGRKRTRNNDVKLEHESTAGSPESAVETPVEDEKDETPILVEPTPVPEVQTSATTAVTTAPVEEEEEEEENDEINEENNTNNNQNEDDEGDPELQAWKTLTAKSRAHYCSARAELFHEDDKFKLNFDAPAILREPNEMANFNEYITNKQVVSKGNLLENDEPYLLEYDITGGLPGLVFKGVDNQEQERHEQKIVDSYIANKMEQSSSQFVLSTENGLNSVYLKNITEMQEIRRICFKISLVRQMQTQQFVHHTQMRQPEIEKIKEVDLDPISKLENHEEFDKEIQYSVLRRNVAKMIMQTGFESAEPFAVNTLTQLAERYLSNLVNSVKSHSETISKNRLPKSEVLLVSLIENGVNKPDDLYTFVNERLLTQYNKLIDLRAKLSNFLKELLRPGLENFNEKSFNDNSDQFMTGDFSNDLGDDFFGFKELGLDKEFHMLSSSIPVYLLHSRLRTSYASDGATSKSQKYDDLKDYKVNKLYGTDVDKQIGILRPFYHKLLEKSKAHFIKVQKKNGLSMELPEISKLPLIDDEELPQKQRNIRPRLPPTGKITSIKKRPLASSFFLPELEELKVTKQEQNDDISQHEDMAAIPLMSDDPFNDDIDAKEIELMMSNLEE</sequence>
<proteinExistence type="predicted"/>
<dbReference type="PANTHER" id="PTHR47343">
    <property type="entry name" value="TRANSCRIPTIONAL ACTIVATOR SPT7"/>
    <property type="match status" value="1"/>
</dbReference>
<feature type="compositionally biased region" description="Acidic residues" evidence="9">
    <location>
        <begin position="547"/>
        <end position="561"/>
    </location>
</feature>
<dbReference type="GO" id="GO:0046982">
    <property type="term" value="F:protein heterodimerization activity"/>
    <property type="evidence" value="ECO:0007669"/>
    <property type="project" value="InterPro"/>
</dbReference>
<dbReference type="GO" id="GO:0000124">
    <property type="term" value="C:SAGA complex"/>
    <property type="evidence" value="ECO:0007669"/>
    <property type="project" value="InterPro"/>
</dbReference>
<keyword evidence="6" id="KW-0539">Nucleus</keyword>
<dbReference type="PROSITE" id="PS50014">
    <property type="entry name" value="BROMODOMAIN_2"/>
    <property type="match status" value="1"/>
</dbReference>
<evidence type="ECO:0000256" key="5">
    <source>
        <dbReference type="ARBA" id="ARBA00023163"/>
    </source>
</evidence>